<dbReference type="SUPFAM" id="SSF47336">
    <property type="entry name" value="ACP-like"/>
    <property type="match status" value="1"/>
</dbReference>
<sequence length="83" mass="9294">MDRKIILDTVINNIKLNVDGIEDVEISADKSMKDYGASSLDIVEIVSSSMRQLKIKVPRTQLAELKNIDELVDVFFQAKNQAA</sequence>
<organism evidence="2 3">
    <name type="scientific">Amazonocrinis nigriterrae CENA67</name>
    <dbReference type="NCBI Taxonomy" id="2794033"/>
    <lineage>
        <taxon>Bacteria</taxon>
        <taxon>Bacillati</taxon>
        <taxon>Cyanobacteriota</taxon>
        <taxon>Cyanophyceae</taxon>
        <taxon>Nostocales</taxon>
        <taxon>Nostocaceae</taxon>
        <taxon>Amazonocrinis</taxon>
        <taxon>Amazonocrinis nigriterrae</taxon>
    </lineage>
</organism>
<gene>
    <name evidence="2" type="ORF">I8748_04285</name>
</gene>
<keyword evidence="3" id="KW-1185">Reference proteome</keyword>
<dbReference type="RefSeq" id="WP_198123420.1">
    <property type="nucleotide sequence ID" value="NZ_JAECZC010000004.1"/>
</dbReference>
<protein>
    <submittedName>
        <fullName evidence="2">Acyl carrier protein</fullName>
    </submittedName>
</protein>
<dbReference type="AlphaFoldDB" id="A0A8J7HKR3"/>
<proteinExistence type="predicted"/>
<feature type="domain" description="Carrier" evidence="1">
    <location>
        <begin position="2"/>
        <end position="79"/>
    </location>
</feature>
<name>A0A8J7HKR3_9NOST</name>
<evidence type="ECO:0000259" key="1">
    <source>
        <dbReference type="PROSITE" id="PS50075"/>
    </source>
</evidence>
<dbReference type="Pfam" id="PF00550">
    <property type="entry name" value="PP-binding"/>
    <property type="match status" value="1"/>
</dbReference>
<evidence type="ECO:0000313" key="3">
    <source>
        <dbReference type="Proteomes" id="UP000632766"/>
    </source>
</evidence>
<comment type="caution">
    <text evidence="2">The sequence shown here is derived from an EMBL/GenBank/DDBJ whole genome shotgun (WGS) entry which is preliminary data.</text>
</comment>
<dbReference type="InterPro" id="IPR036736">
    <property type="entry name" value="ACP-like_sf"/>
</dbReference>
<reference evidence="2 3" key="1">
    <citation type="journal article" date="2021" name="Int. J. Syst. Evol. Microbiol.">
        <title>Amazonocrinis nigriterrae gen. nov., sp. nov., Atlanticothrix silvestris gen. nov., sp. nov. and Dendronalium phyllosphericum gen. nov., sp. nov., nostocacean cyanobacteria from Brazilian environments.</title>
        <authorList>
            <person name="Alvarenga D.O."/>
            <person name="Andreote A.P.D."/>
            <person name="Branco L.H.Z."/>
            <person name="Delbaje E."/>
            <person name="Cruz R.B."/>
            <person name="Varani A.M."/>
            <person name="Fiore M.F."/>
        </authorList>
    </citation>
    <scope>NUCLEOTIDE SEQUENCE [LARGE SCALE GENOMIC DNA]</scope>
    <source>
        <strain evidence="2 3">CENA67</strain>
    </source>
</reference>
<dbReference type="Gene3D" id="1.10.1200.10">
    <property type="entry name" value="ACP-like"/>
    <property type="match status" value="1"/>
</dbReference>
<accession>A0A8J7HKR3</accession>
<dbReference type="EMBL" id="JAECZC010000004">
    <property type="protein sequence ID" value="MBH8561403.1"/>
    <property type="molecule type" value="Genomic_DNA"/>
</dbReference>
<dbReference type="InterPro" id="IPR009081">
    <property type="entry name" value="PP-bd_ACP"/>
</dbReference>
<dbReference type="Proteomes" id="UP000632766">
    <property type="component" value="Unassembled WGS sequence"/>
</dbReference>
<dbReference type="PROSITE" id="PS50075">
    <property type="entry name" value="CARRIER"/>
    <property type="match status" value="1"/>
</dbReference>
<evidence type="ECO:0000313" key="2">
    <source>
        <dbReference type="EMBL" id="MBH8561403.1"/>
    </source>
</evidence>